<proteinExistence type="predicted"/>
<dbReference type="RefSeq" id="WP_070952843.1">
    <property type="nucleotide sequence ID" value="NZ_MLIS01000004.1"/>
</dbReference>
<evidence type="ECO:0000313" key="1">
    <source>
        <dbReference type="EMBL" id="OHU76148.1"/>
    </source>
</evidence>
<name>A0A1S1LZT4_MYCCH</name>
<dbReference type="AlphaFoldDB" id="A0A1S1LZT4"/>
<sequence length="106" mass="11412">MTMQPDATLSALLAQEIQIQEAIAKQAARVVYDFLSQQGLHDLQTGTDRVIPAGHETDEQLVGAFSRLPHQVFSWDGGAINYHLPRAALGEYLGIKPTSAPGGARS</sequence>
<comment type="caution">
    <text evidence="1">The sequence shown here is derived from an EMBL/GenBank/DDBJ whole genome shotgun (WGS) entry which is preliminary data.</text>
</comment>
<accession>A0A1S1LZT4</accession>
<dbReference type="EMBL" id="MLIS01000004">
    <property type="protein sequence ID" value="OHU76148.1"/>
    <property type="molecule type" value="Genomic_DNA"/>
</dbReference>
<dbReference type="Proteomes" id="UP000179441">
    <property type="component" value="Unassembled WGS sequence"/>
</dbReference>
<gene>
    <name evidence="1" type="ORF">BKG84_24990</name>
</gene>
<evidence type="ECO:0000313" key="2">
    <source>
        <dbReference type="Proteomes" id="UP000179441"/>
    </source>
</evidence>
<organism evidence="1 2">
    <name type="scientific">Mycobacteroides chelonae</name>
    <name type="common">Mycobacterium chelonae</name>
    <dbReference type="NCBI Taxonomy" id="1774"/>
    <lineage>
        <taxon>Bacteria</taxon>
        <taxon>Bacillati</taxon>
        <taxon>Actinomycetota</taxon>
        <taxon>Actinomycetes</taxon>
        <taxon>Mycobacteriales</taxon>
        <taxon>Mycobacteriaceae</taxon>
        <taxon>Mycobacteroides</taxon>
    </lineage>
</organism>
<protein>
    <submittedName>
        <fullName evidence="1">Uncharacterized protein</fullName>
    </submittedName>
</protein>
<reference evidence="1 2" key="1">
    <citation type="submission" date="2016-10" db="EMBL/GenBank/DDBJ databases">
        <title>Evaluation of Human, Veterinary and Environmental Mycobacterium chelonae Isolates by Core Genome Phylogenomic Analysis, Targeted Gene Comparison, and Anti-microbial Susceptibility Patterns: A Tale of Mistaken Identities.</title>
        <authorList>
            <person name="Fogelson S.B."/>
            <person name="Camus A.C."/>
            <person name="Lorenz W."/>
            <person name="Vasireddy R."/>
            <person name="Vasireddy S."/>
            <person name="Smith T."/>
            <person name="Brown-Elliott B.A."/>
            <person name="Wallace R.J.Jr."/>
            <person name="Hasan N.A."/>
            <person name="Reischl U."/>
            <person name="Sanchez S."/>
        </authorList>
    </citation>
    <scope>NUCLEOTIDE SEQUENCE [LARGE SCALE GENOMIC DNA]</scope>
    <source>
        <strain evidence="1 2">15518</strain>
    </source>
</reference>
<keyword evidence="2" id="KW-1185">Reference proteome</keyword>